<keyword evidence="1 3" id="KW-0853">WD repeat</keyword>
<feature type="repeat" description="WD" evidence="3">
    <location>
        <begin position="99"/>
        <end position="140"/>
    </location>
</feature>
<protein>
    <submittedName>
        <fullName evidence="4">Similar to Mitotic checkpoint protein BUB3 acc. no. Q1JQB2</fullName>
    </submittedName>
</protein>
<name>U4LU90_PYROM</name>
<dbReference type="EMBL" id="HF935596">
    <property type="protein sequence ID" value="CCX31451.1"/>
    <property type="molecule type" value="Genomic_DNA"/>
</dbReference>
<keyword evidence="2" id="KW-0677">Repeat</keyword>
<dbReference type="PANTHER" id="PTHR10971">
    <property type="entry name" value="MRNA EXPORT FACTOR AND BUB3"/>
    <property type="match status" value="1"/>
</dbReference>
<proteinExistence type="predicted"/>
<evidence type="ECO:0000256" key="2">
    <source>
        <dbReference type="ARBA" id="ARBA00022737"/>
    </source>
</evidence>
<dbReference type="Pfam" id="PF00400">
    <property type="entry name" value="WD40"/>
    <property type="match status" value="3"/>
</dbReference>
<evidence type="ECO:0000313" key="5">
    <source>
        <dbReference type="Proteomes" id="UP000018144"/>
    </source>
</evidence>
<evidence type="ECO:0000256" key="1">
    <source>
        <dbReference type="ARBA" id="ARBA00022574"/>
    </source>
</evidence>
<dbReference type="OrthoDB" id="10262475at2759"/>
<dbReference type="OMA" id="WDSTLHI"/>
<sequence>MATSAPNVRELPSPPTDTISSVSFSPYSSTRLIVPSWDGNIHLYDTYGSDGTGSKLAQIFHDTPVLSACYGDRDTEIFSGGLNFTVNTLDPENNTATAIGAHDDAVSAVCYNTSTRQLITGSWDKSLHTYDPRTSSLTGEYIQPEKIFSMSTVDHTLVISMANRGISIYDLRNMSEPSQIRESSLKFQNRTVVCMPNGQGYATSSIEGRVAVEFLDPGEESQARKFVFKCHRQVEGGVDVVYPVNALAFHPVYGTFASGGGDGVVSLWDGAAKIRLRQYQKLGASIAGLSYNNEGRMLAIGTSAGFEGGQTDGECPPESVRVIIREMPEGEGKGKVQEKRQ</sequence>
<dbReference type="SUPFAM" id="SSF50978">
    <property type="entry name" value="WD40 repeat-like"/>
    <property type="match status" value="1"/>
</dbReference>
<dbReference type="Gene3D" id="2.130.10.10">
    <property type="entry name" value="YVTN repeat-like/Quinoprotein amine dehydrogenase"/>
    <property type="match status" value="1"/>
</dbReference>
<organism evidence="4 5">
    <name type="scientific">Pyronema omphalodes (strain CBS 100304)</name>
    <name type="common">Pyronema confluens</name>
    <dbReference type="NCBI Taxonomy" id="1076935"/>
    <lineage>
        <taxon>Eukaryota</taxon>
        <taxon>Fungi</taxon>
        <taxon>Dikarya</taxon>
        <taxon>Ascomycota</taxon>
        <taxon>Pezizomycotina</taxon>
        <taxon>Pezizomycetes</taxon>
        <taxon>Pezizales</taxon>
        <taxon>Pyronemataceae</taxon>
        <taxon>Pyronema</taxon>
    </lineage>
</organism>
<keyword evidence="5" id="KW-1185">Reference proteome</keyword>
<dbReference type="SMART" id="SM00320">
    <property type="entry name" value="WD40"/>
    <property type="match status" value="4"/>
</dbReference>
<dbReference type="AlphaFoldDB" id="U4LU90"/>
<dbReference type="PROSITE" id="PS50082">
    <property type="entry name" value="WD_REPEATS_2"/>
    <property type="match status" value="2"/>
</dbReference>
<dbReference type="InterPro" id="IPR036322">
    <property type="entry name" value="WD40_repeat_dom_sf"/>
</dbReference>
<accession>U4LU90</accession>
<dbReference type="eggNOG" id="KOG1036">
    <property type="taxonomic scope" value="Eukaryota"/>
</dbReference>
<feature type="repeat" description="WD" evidence="3">
    <location>
        <begin position="244"/>
        <end position="269"/>
    </location>
</feature>
<dbReference type="InterPro" id="IPR015943">
    <property type="entry name" value="WD40/YVTN_repeat-like_dom_sf"/>
</dbReference>
<reference evidence="4 5" key="1">
    <citation type="journal article" date="2013" name="PLoS Genet.">
        <title>The genome and development-dependent transcriptomes of Pyronema confluens: a window into fungal evolution.</title>
        <authorList>
            <person name="Traeger S."/>
            <person name="Altegoer F."/>
            <person name="Freitag M."/>
            <person name="Gabaldon T."/>
            <person name="Kempken F."/>
            <person name="Kumar A."/>
            <person name="Marcet-Houben M."/>
            <person name="Poggeler S."/>
            <person name="Stajich J.E."/>
            <person name="Nowrousian M."/>
        </authorList>
    </citation>
    <scope>NUCLEOTIDE SEQUENCE [LARGE SCALE GENOMIC DNA]</scope>
    <source>
        <strain evidence="5">CBS 100304</strain>
        <tissue evidence="4">Vegetative mycelium</tissue>
    </source>
</reference>
<dbReference type="Proteomes" id="UP000018144">
    <property type="component" value="Unassembled WGS sequence"/>
</dbReference>
<dbReference type="STRING" id="1076935.U4LU90"/>
<evidence type="ECO:0000313" key="4">
    <source>
        <dbReference type="EMBL" id="CCX31451.1"/>
    </source>
</evidence>
<gene>
    <name evidence="4" type="ORF">PCON_10798</name>
</gene>
<evidence type="ECO:0000256" key="3">
    <source>
        <dbReference type="PROSITE-ProRule" id="PRU00221"/>
    </source>
</evidence>
<dbReference type="InterPro" id="IPR001680">
    <property type="entry name" value="WD40_rpt"/>
</dbReference>